<dbReference type="Proteomes" id="UP000887013">
    <property type="component" value="Unassembled WGS sequence"/>
</dbReference>
<keyword evidence="2" id="KW-1185">Reference proteome</keyword>
<accession>A0A8X6IUU2</accession>
<dbReference type="AlphaFoldDB" id="A0A8X6IUU2"/>
<gene>
    <name evidence="1" type="ORF">NPIL_229281</name>
</gene>
<evidence type="ECO:0000313" key="2">
    <source>
        <dbReference type="Proteomes" id="UP000887013"/>
    </source>
</evidence>
<reference evidence="1" key="1">
    <citation type="submission" date="2020-08" db="EMBL/GenBank/DDBJ databases">
        <title>Multicomponent nature underlies the extraordinary mechanical properties of spider dragline silk.</title>
        <authorList>
            <person name="Kono N."/>
            <person name="Nakamura H."/>
            <person name="Mori M."/>
            <person name="Yoshida Y."/>
            <person name="Ohtoshi R."/>
            <person name="Malay A.D."/>
            <person name="Moran D.A.P."/>
            <person name="Tomita M."/>
            <person name="Numata K."/>
            <person name="Arakawa K."/>
        </authorList>
    </citation>
    <scope>NUCLEOTIDE SEQUENCE</scope>
</reference>
<comment type="caution">
    <text evidence="1">The sequence shown here is derived from an EMBL/GenBank/DDBJ whole genome shotgun (WGS) entry which is preliminary data.</text>
</comment>
<protein>
    <submittedName>
        <fullName evidence="1">Uncharacterized protein</fullName>
    </submittedName>
</protein>
<dbReference type="EMBL" id="BMAW01093678">
    <property type="protein sequence ID" value="GFS61572.1"/>
    <property type="molecule type" value="Genomic_DNA"/>
</dbReference>
<sequence length="199" mass="22709">MSIENFKPLIFHPTFHSFNTFQNLLSYATQPSNLILVIRCTSTNDVSLTPNQNNDGTVKYKGFLISGRPPNNKRHSNQSCNILWVGPENTLGCSQLYMERNSEEINLKVIWGSKEWLFRATGFLFRHQGVRALFLGLFFLRYLFLASLALSSTRGVIFFSSLPPDSSVISMNENKSGSMLPFHRTRSKRLHSSFYGFIV</sequence>
<organism evidence="1 2">
    <name type="scientific">Nephila pilipes</name>
    <name type="common">Giant wood spider</name>
    <name type="synonym">Nephila maculata</name>
    <dbReference type="NCBI Taxonomy" id="299642"/>
    <lineage>
        <taxon>Eukaryota</taxon>
        <taxon>Metazoa</taxon>
        <taxon>Ecdysozoa</taxon>
        <taxon>Arthropoda</taxon>
        <taxon>Chelicerata</taxon>
        <taxon>Arachnida</taxon>
        <taxon>Araneae</taxon>
        <taxon>Araneomorphae</taxon>
        <taxon>Entelegynae</taxon>
        <taxon>Araneoidea</taxon>
        <taxon>Nephilidae</taxon>
        <taxon>Nephila</taxon>
    </lineage>
</organism>
<proteinExistence type="predicted"/>
<evidence type="ECO:0000313" key="1">
    <source>
        <dbReference type="EMBL" id="GFS61572.1"/>
    </source>
</evidence>
<name>A0A8X6IUU2_NEPPI</name>